<name>A0AC34REU2_9BILA</name>
<proteinExistence type="predicted"/>
<accession>A0AC34REU2</accession>
<reference evidence="2" key="1">
    <citation type="submission" date="2022-11" db="UniProtKB">
        <authorList>
            <consortium name="WormBaseParasite"/>
        </authorList>
    </citation>
    <scope>IDENTIFICATION</scope>
</reference>
<dbReference type="Proteomes" id="UP000887576">
    <property type="component" value="Unplaced"/>
</dbReference>
<dbReference type="WBParaSite" id="JU765_v2.g6010.t1">
    <property type="protein sequence ID" value="JU765_v2.g6010.t1"/>
    <property type="gene ID" value="JU765_v2.g6010"/>
</dbReference>
<sequence length="388" mass="44626">MEYFNFLGLPDVVQDLVVYEIVHNSISDDRIRLAQSCKYMNEAVKRAKPRKIVDNVAVYQLPNMLLLQFDSRFFLQHPTSVKIELLRKIQVETLTMSMDSLLEKHFDCSEEFNCFIEATRFVTKLDLRCCLPGDGFIDFYRGLKHLKSLNLHGDVGQLAHLPHLPSTIKVFPDSTYDSAILLPYLAKKSSENPLASLIFDNLVFFHHLQKFIQTGTFLDECDIYFRTQTPQGLMIHLYLTYVQDEDSFEVESFPIGLPKMTIDEKCDGTNRILILTNDLPWNIPFNITSASNPNQSLFFGLSTSNIHKITLENVEPNDWIKINPRMPESCFVHYPNQVLKKYFPRKGFTSANERVKIINDALGCQIVVIKAEKLTEALSIVQSGRFQI</sequence>
<organism evidence="1 2">
    <name type="scientific">Panagrolaimus sp. JU765</name>
    <dbReference type="NCBI Taxonomy" id="591449"/>
    <lineage>
        <taxon>Eukaryota</taxon>
        <taxon>Metazoa</taxon>
        <taxon>Ecdysozoa</taxon>
        <taxon>Nematoda</taxon>
        <taxon>Chromadorea</taxon>
        <taxon>Rhabditida</taxon>
        <taxon>Tylenchina</taxon>
        <taxon>Panagrolaimomorpha</taxon>
        <taxon>Panagrolaimoidea</taxon>
        <taxon>Panagrolaimidae</taxon>
        <taxon>Panagrolaimus</taxon>
    </lineage>
</organism>
<evidence type="ECO:0000313" key="1">
    <source>
        <dbReference type="Proteomes" id="UP000887576"/>
    </source>
</evidence>
<evidence type="ECO:0000313" key="2">
    <source>
        <dbReference type="WBParaSite" id="JU765_v2.g6010.t1"/>
    </source>
</evidence>
<protein>
    <submittedName>
        <fullName evidence="2">F-box domain-containing protein</fullName>
    </submittedName>
</protein>